<gene>
    <name evidence="1" type="ORF">PTE_01787</name>
</gene>
<reference evidence="1 2" key="1">
    <citation type="submission" date="2013-11" db="EMBL/GenBank/DDBJ databases">
        <title>Elucidation of the Photorhabdus temperata genome and generation of transposon mutant library to identify motility mutants.</title>
        <authorList>
            <person name="Hurst S.G.IV."/>
            <person name="Micheals B."/>
            <person name="Abebe-Akele F."/>
            <person name="Rowedder H."/>
            <person name="Bullock H."/>
            <person name="Jackobeck R."/>
            <person name="Janicki E."/>
            <person name="Tisa L.S."/>
        </authorList>
    </citation>
    <scope>NUCLEOTIDE SEQUENCE [LARGE SCALE GENOMIC DNA]</scope>
    <source>
        <strain evidence="1 2">NC19</strain>
    </source>
</reference>
<dbReference type="OrthoDB" id="6506396at2"/>
<dbReference type="Pfam" id="PF05936">
    <property type="entry name" value="T6SS_VasE"/>
    <property type="match status" value="1"/>
</dbReference>
<dbReference type="RefSeq" id="WP_071992959.1">
    <property type="nucleotide sequence ID" value="NZ_AYSJ01000008.1"/>
</dbReference>
<sequence>MKIDRPLWVTGTILSPQQFQQQARWEAYTHECVARLGGLHPWGVLTAVFDKAMLALGQLKADHLCVRFADGSLIDTDQADRLPPVLELATVLSAETQQVTVLLALPHMYANGGNCLKPDEQADRPVRYRQEWVPVQDEFSDRSESMAVARYAVSLRFDGMENSLVDALSLPDWYPQAFSHLDVEEYALVCQIWQREPVLRELVAELDKYHLRGSQEKQAVKPTKHTHQAYYCHSCQCDHADYFDTPFHLIDHHLHVRLYAVLVTLWGCWCIENAIRISHCHKKSTWERYRQRLAPVLALTSGRPVTPYPRYLLGFSPGQQGISCPACQSSWLNYVEEMPAGNPMVHCDACQHQFVMYPDIPKGVDPFAEKTPNDQVPEPDWFRHLFAHTTQAQYQHLRHVWQREPVLRALADRLDEQNPTLGAVYECPRCGNRQVTTSHRDEYYCRFCDKTFAASVGSLFYNLQRRYYYRLYATLVLLWVQWRPTPASAIGKLRKIEVFNYYRKRLQPLFDELGDQPVTPYPRYMAGFTLGRQGVHCLRCQSSKVDAVGFIVVCPDNPKIRCQDCGYEFQLQAWRGI</sequence>
<dbReference type="AlphaFoldDB" id="W3VAB6"/>
<organism evidence="1 2">
    <name type="scientific">Photorhabdus khanii NC19</name>
    <dbReference type="NCBI Taxonomy" id="1004151"/>
    <lineage>
        <taxon>Bacteria</taxon>
        <taxon>Pseudomonadati</taxon>
        <taxon>Pseudomonadota</taxon>
        <taxon>Gammaproteobacteria</taxon>
        <taxon>Enterobacterales</taxon>
        <taxon>Morganellaceae</taxon>
        <taxon>Photorhabdus</taxon>
    </lineage>
</organism>
<keyword evidence="2" id="KW-1185">Reference proteome</keyword>
<dbReference type="PANTHER" id="PTHR35566">
    <property type="entry name" value="BLR3599 PROTEIN"/>
    <property type="match status" value="1"/>
</dbReference>
<accession>W3VAB6</accession>
<evidence type="ECO:0000313" key="1">
    <source>
        <dbReference type="EMBL" id="ETS32030.1"/>
    </source>
</evidence>
<evidence type="ECO:0000313" key="2">
    <source>
        <dbReference type="Proteomes" id="UP000018957"/>
    </source>
</evidence>
<dbReference type="Proteomes" id="UP000018957">
    <property type="component" value="Unassembled WGS sequence"/>
</dbReference>
<protein>
    <submittedName>
        <fullName evidence="1">Uncharacterized protein</fullName>
    </submittedName>
</protein>
<dbReference type="PANTHER" id="PTHR35566:SF1">
    <property type="entry name" value="TYPE VI SECRETION SYSTEM BASEPLATE COMPONENT TSSK1"/>
    <property type="match status" value="1"/>
</dbReference>
<dbReference type="InterPro" id="IPR010263">
    <property type="entry name" value="T6SS_TssK"/>
</dbReference>
<comment type="caution">
    <text evidence="1">The sequence shown here is derived from an EMBL/GenBank/DDBJ whole genome shotgun (WGS) entry which is preliminary data.</text>
</comment>
<dbReference type="NCBIfam" id="TIGR03353">
    <property type="entry name" value="VI_chp_4"/>
    <property type="match status" value="1"/>
</dbReference>
<proteinExistence type="predicted"/>
<dbReference type="PATRIC" id="fig|1004151.3.peg.1829"/>
<dbReference type="EMBL" id="AYSJ01000008">
    <property type="protein sequence ID" value="ETS32030.1"/>
    <property type="molecule type" value="Genomic_DNA"/>
</dbReference>
<name>W3VAB6_9GAMM</name>